<dbReference type="InterPro" id="IPR044845">
    <property type="entry name" value="HPAT/SRGT1-like"/>
</dbReference>
<dbReference type="Proteomes" id="UP001189429">
    <property type="component" value="Unassembled WGS sequence"/>
</dbReference>
<proteinExistence type="predicted"/>
<sequence length="368" mass="40788">MDDVGLQYVSPVLREVSNLARAAKAFTSDAGDLGMVLKPPKSGCIPGNQKVWGQLKRHLGTLKIPYRDPELAQVPERVVFERPQDHELLFCQRTSEYRLAEDLFLRSSEAWLGVSDSRVAAAIEPLEQVSAASGSADADAKGCLALDAEAMSEFFAVGPPWVVRFQDLQRAAPLWQAYTPRIRRQYRQLIAEMYAYSLALASIDVRHALFDHFVVSYPNAPVGEQAWPWIDASDSDVCGLAPDPAGSPLPTFLHYCEVYHSEDWYFQKRDVPHSEVLSCQAPLFAEPPGDLLRKRRGGAANDPSDWARQAVRHAWYLCKLLPTLNEAVGAARAALCPEGVFNATKGLRVPLPKGEFYAALSEFFKGNT</sequence>
<dbReference type="EMBL" id="CAUYUJ010001214">
    <property type="protein sequence ID" value="CAK0794806.1"/>
    <property type="molecule type" value="Genomic_DNA"/>
</dbReference>
<dbReference type="PANTHER" id="PTHR31485">
    <property type="entry name" value="PEPTIDYL SERINE ALPHA-GALACTOSYLTRANSFERASE"/>
    <property type="match status" value="1"/>
</dbReference>
<gene>
    <name evidence="1" type="ORF">PCOR1329_LOCUS4672</name>
</gene>
<reference evidence="1" key="1">
    <citation type="submission" date="2023-10" db="EMBL/GenBank/DDBJ databases">
        <authorList>
            <person name="Chen Y."/>
            <person name="Shah S."/>
            <person name="Dougan E. K."/>
            <person name="Thang M."/>
            <person name="Chan C."/>
        </authorList>
    </citation>
    <scope>NUCLEOTIDE SEQUENCE [LARGE SCALE GENOMIC DNA]</scope>
</reference>
<evidence type="ECO:0008006" key="3">
    <source>
        <dbReference type="Google" id="ProtNLM"/>
    </source>
</evidence>
<dbReference type="PANTHER" id="PTHR31485:SF7">
    <property type="entry name" value="PEPTIDYL SERINE ALPHA-GALACTOSYLTRANSFERASE"/>
    <property type="match status" value="1"/>
</dbReference>
<keyword evidence="2" id="KW-1185">Reference proteome</keyword>
<organism evidence="1 2">
    <name type="scientific">Prorocentrum cordatum</name>
    <dbReference type="NCBI Taxonomy" id="2364126"/>
    <lineage>
        <taxon>Eukaryota</taxon>
        <taxon>Sar</taxon>
        <taxon>Alveolata</taxon>
        <taxon>Dinophyceae</taxon>
        <taxon>Prorocentrales</taxon>
        <taxon>Prorocentraceae</taxon>
        <taxon>Prorocentrum</taxon>
    </lineage>
</organism>
<protein>
    <recommendedName>
        <fullName evidence="3">RNA-directed RNA polymerase</fullName>
    </recommendedName>
</protein>
<evidence type="ECO:0000313" key="1">
    <source>
        <dbReference type="EMBL" id="CAK0794806.1"/>
    </source>
</evidence>
<comment type="caution">
    <text evidence="1">The sequence shown here is derived from an EMBL/GenBank/DDBJ whole genome shotgun (WGS) entry which is preliminary data.</text>
</comment>
<accession>A0ABN9PNZ3</accession>
<evidence type="ECO:0000313" key="2">
    <source>
        <dbReference type="Proteomes" id="UP001189429"/>
    </source>
</evidence>
<name>A0ABN9PNZ3_9DINO</name>